<name>A0A4P2QFE9_SORCE</name>
<dbReference type="EMBL" id="CP012670">
    <property type="protein sequence ID" value="AUX27933.1"/>
    <property type="molecule type" value="Genomic_DNA"/>
</dbReference>
<protein>
    <recommendedName>
        <fullName evidence="3">PorV/PorQ family protein</fullName>
    </recommendedName>
</protein>
<dbReference type="SUPFAM" id="SSF56935">
    <property type="entry name" value="Porins"/>
    <property type="match status" value="1"/>
</dbReference>
<sequence length="362" mass="37666">MPLGIRLTMGALLTPRPERSWGQAPASTSVRAGAVALAGALALAAEPAAAEELPPQVAYAYGENETPRAAAFGGALRALGNGTSAIFVNPSALVETRVYHLQAISQWSPDADRLVLGGVVADSVTGRLAGAISAVGGWVDMGKGGLRRSYLDARMGLAYPLTERVFVGLAGRYARITQEGKRTEGGLGDSLFSGGLRDKGDVDEAGNMGRHAFVNAFTFDAALTVRPTDSLYIAVVGQNLSYPDHGLLPTTVGGGVGLGTRDFSIEVDGLVDFNSYTDATYRIMAGGEYLAGDHFPLRAGYRFDQGAGQHALSLGVAYVGTQFSAEASVRRALSSDGPTTIVFGLAYHLESSGLTRASSEGF</sequence>
<evidence type="ECO:0000313" key="1">
    <source>
        <dbReference type="EMBL" id="AUX27933.1"/>
    </source>
</evidence>
<dbReference type="AlphaFoldDB" id="A0A4P2QFE9"/>
<proteinExistence type="predicted"/>
<reference evidence="1 2" key="1">
    <citation type="submission" date="2015-09" db="EMBL/GenBank/DDBJ databases">
        <title>Sorangium comparison.</title>
        <authorList>
            <person name="Zaburannyi N."/>
            <person name="Bunk B."/>
            <person name="Overmann J."/>
            <person name="Mueller R."/>
        </authorList>
    </citation>
    <scope>NUCLEOTIDE SEQUENCE [LARGE SCALE GENOMIC DNA]</scope>
    <source>
        <strain evidence="1 2">So ceGT47</strain>
    </source>
</reference>
<dbReference type="Gene3D" id="2.40.160.60">
    <property type="entry name" value="Outer membrane protein transport protein (OMPP1/FadL/TodX)"/>
    <property type="match status" value="1"/>
</dbReference>
<evidence type="ECO:0000313" key="2">
    <source>
        <dbReference type="Proteomes" id="UP000295781"/>
    </source>
</evidence>
<dbReference type="Proteomes" id="UP000295781">
    <property type="component" value="Chromosome"/>
</dbReference>
<evidence type="ECO:0008006" key="3">
    <source>
        <dbReference type="Google" id="ProtNLM"/>
    </source>
</evidence>
<accession>A0A4P2QFE9</accession>
<gene>
    <name evidence="1" type="ORF">SOCEGT47_085330</name>
</gene>
<organism evidence="1 2">
    <name type="scientific">Sorangium cellulosum</name>
    <name type="common">Polyangium cellulosum</name>
    <dbReference type="NCBI Taxonomy" id="56"/>
    <lineage>
        <taxon>Bacteria</taxon>
        <taxon>Pseudomonadati</taxon>
        <taxon>Myxococcota</taxon>
        <taxon>Polyangia</taxon>
        <taxon>Polyangiales</taxon>
        <taxon>Polyangiaceae</taxon>
        <taxon>Sorangium</taxon>
    </lineage>
</organism>